<dbReference type="GO" id="GO:0051453">
    <property type="term" value="P:regulation of intracellular pH"/>
    <property type="evidence" value="ECO:0007669"/>
    <property type="project" value="TreeGrafter"/>
</dbReference>
<keyword evidence="12 13" id="KW-0739">Sodium transport</keyword>
<keyword evidence="11 15" id="KW-0472">Membrane</keyword>
<feature type="transmembrane region" description="Helical" evidence="15">
    <location>
        <begin position="156"/>
        <end position="177"/>
    </location>
</feature>
<feature type="compositionally biased region" description="Low complexity" evidence="14">
    <location>
        <begin position="694"/>
        <end position="708"/>
    </location>
</feature>
<keyword evidence="5" id="KW-1003">Cell membrane</keyword>
<evidence type="ECO:0000256" key="8">
    <source>
        <dbReference type="ARBA" id="ARBA00022989"/>
    </source>
</evidence>
<evidence type="ECO:0000256" key="3">
    <source>
        <dbReference type="ARBA" id="ARBA00022448"/>
    </source>
</evidence>
<reference evidence="17 18" key="1">
    <citation type="journal article" date="2015" name="Nat. Commun.">
        <title>Lucilia cuprina genome unlocks parasitic fly biology to underpin future interventions.</title>
        <authorList>
            <person name="Anstead C.A."/>
            <person name="Korhonen P.K."/>
            <person name="Young N.D."/>
            <person name="Hall R.S."/>
            <person name="Jex A.R."/>
            <person name="Murali S.C."/>
            <person name="Hughes D.S."/>
            <person name="Lee S.F."/>
            <person name="Perry T."/>
            <person name="Stroehlein A.J."/>
            <person name="Ansell B.R."/>
            <person name="Breugelmans B."/>
            <person name="Hofmann A."/>
            <person name="Qu J."/>
            <person name="Dugan S."/>
            <person name="Lee S.L."/>
            <person name="Chao H."/>
            <person name="Dinh H."/>
            <person name="Han Y."/>
            <person name="Doddapaneni H.V."/>
            <person name="Worley K.C."/>
            <person name="Muzny D.M."/>
            <person name="Ioannidis P."/>
            <person name="Waterhouse R.M."/>
            <person name="Zdobnov E.M."/>
            <person name="James P.J."/>
            <person name="Bagnall N.H."/>
            <person name="Kotze A.C."/>
            <person name="Gibbs R.A."/>
            <person name="Richards S."/>
            <person name="Batterham P."/>
            <person name="Gasser R.B."/>
        </authorList>
    </citation>
    <scope>NUCLEOTIDE SEQUENCE [LARGE SCALE GENOMIC DNA]</scope>
    <source>
        <strain evidence="17 18">LS</strain>
        <tissue evidence="17">Full body</tissue>
    </source>
</reference>
<evidence type="ECO:0000313" key="18">
    <source>
        <dbReference type="Proteomes" id="UP000037069"/>
    </source>
</evidence>
<evidence type="ECO:0000259" key="16">
    <source>
        <dbReference type="Pfam" id="PF00999"/>
    </source>
</evidence>
<dbReference type="Proteomes" id="UP000037069">
    <property type="component" value="Unassembled WGS sequence"/>
</dbReference>
<feature type="compositionally biased region" description="Basic and acidic residues" evidence="14">
    <location>
        <begin position="561"/>
        <end position="575"/>
    </location>
</feature>
<feature type="compositionally biased region" description="Acidic residues" evidence="14">
    <location>
        <begin position="887"/>
        <end position="910"/>
    </location>
</feature>
<dbReference type="NCBIfam" id="TIGR00840">
    <property type="entry name" value="b_cpa1"/>
    <property type="match status" value="1"/>
</dbReference>
<feature type="region of interest" description="Disordered" evidence="14">
    <location>
        <begin position="689"/>
        <end position="714"/>
    </location>
</feature>
<organism evidence="17 18">
    <name type="scientific">Lucilia cuprina</name>
    <name type="common">Green bottle fly</name>
    <name type="synonym">Australian sheep blowfly</name>
    <dbReference type="NCBI Taxonomy" id="7375"/>
    <lineage>
        <taxon>Eukaryota</taxon>
        <taxon>Metazoa</taxon>
        <taxon>Ecdysozoa</taxon>
        <taxon>Arthropoda</taxon>
        <taxon>Hexapoda</taxon>
        <taxon>Insecta</taxon>
        <taxon>Pterygota</taxon>
        <taxon>Neoptera</taxon>
        <taxon>Endopterygota</taxon>
        <taxon>Diptera</taxon>
        <taxon>Brachycera</taxon>
        <taxon>Muscomorpha</taxon>
        <taxon>Oestroidea</taxon>
        <taxon>Calliphoridae</taxon>
        <taxon>Luciliinae</taxon>
        <taxon>Lucilia</taxon>
    </lineage>
</organism>
<dbReference type="GO" id="GO:0005886">
    <property type="term" value="C:plasma membrane"/>
    <property type="evidence" value="ECO:0007669"/>
    <property type="project" value="UniProtKB-SubCell"/>
</dbReference>
<keyword evidence="7" id="KW-0967">Endosome</keyword>
<dbReference type="Pfam" id="PF00999">
    <property type="entry name" value="Na_H_Exchanger"/>
    <property type="match status" value="1"/>
</dbReference>
<keyword evidence="8 15" id="KW-1133">Transmembrane helix</keyword>
<keyword evidence="10 13" id="KW-0406">Ion transport</keyword>
<keyword evidence="18" id="KW-1185">Reference proteome</keyword>
<comment type="subcellular location">
    <subcellularLocation>
        <location evidence="2">Cell membrane</location>
        <topology evidence="2">Multi-pass membrane protein</topology>
    </subcellularLocation>
    <subcellularLocation>
        <location evidence="1">Recycling endosome membrane</location>
        <topology evidence="1">Multi-pass membrane protein</topology>
    </subcellularLocation>
</comment>
<evidence type="ECO:0000256" key="11">
    <source>
        <dbReference type="ARBA" id="ARBA00023136"/>
    </source>
</evidence>
<evidence type="ECO:0000256" key="4">
    <source>
        <dbReference type="ARBA" id="ARBA00022449"/>
    </source>
</evidence>
<keyword evidence="9" id="KW-0915">Sodium</keyword>
<feature type="transmembrane region" description="Helical" evidence="15">
    <location>
        <begin position="125"/>
        <end position="144"/>
    </location>
</feature>
<evidence type="ECO:0000256" key="13">
    <source>
        <dbReference type="RuleBase" id="RU003722"/>
    </source>
</evidence>
<dbReference type="PANTHER" id="PTHR10110:SF98">
    <property type="entry name" value="SODIUM_HYDROGEN EXCHANGER"/>
    <property type="match status" value="1"/>
</dbReference>
<dbReference type="OrthoDB" id="196264at2759"/>
<accession>A0A0L0C8B4</accession>
<dbReference type="GO" id="GO:0015385">
    <property type="term" value="F:sodium:proton antiporter activity"/>
    <property type="evidence" value="ECO:0007669"/>
    <property type="project" value="InterPro"/>
</dbReference>
<feature type="region of interest" description="Disordered" evidence="14">
    <location>
        <begin position="561"/>
        <end position="585"/>
    </location>
</feature>
<feature type="transmembrane region" description="Helical" evidence="15">
    <location>
        <begin position="189"/>
        <end position="212"/>
    </location>
</feature>
<evidence type="ECO:0000256" key="10">
    <source>
        <dbReference type="ARBA" id="ARBA00023065"/>
    </source>
</evidence>
<evidence type="ECO:0000256" key="2">
    <source>
        <dbReference type="ARBA" id="ARBA00004651"/>
    </source>
</evidence>
<dbReference type="InterPro" id="IPR018422">
    <property type="entry name" value="Cation/H_exchanger_CPA1"/>
</dbReference>
<comment type="caution">
    <text evidence="17">The sequence shown here is derived from an EMBL/GenBank/DDBJ whole genome shotgun (WGS) entry which is preliminary data.</text>
</comment>
<dbReference type="InterPro" id="IPR006153">
    <property type="entry name" value="Cation/H_exchanger_TM"/>
</dbReference>
<comment type="similarity">
    <text evidence="13">Belongs to the monovalent cation:proton antiporter 1 (CPA1) transporter (TC 2.A.36) family.</text>
</comment>
<dbReference type="InterPro" id="IPR004709">
    <property type="entry name" value="NaH_exchanger"/>
</dbReference>
<dbReference type="GO" id="GO:0015386">
    <property type="term" value="F:potassium:proton antiporter activity"/>
    <property type="evidence" value="ECO:0007669"/>
    <property type="project" value="TreeGrafter"/>
</dbReference>
<dbReference type="Gene3D" id="6.10.250.1040">
    <property type="match status" value="1"/>
</dbReference>
<name>A0A0L0C8B4_LUCCU</name>
<evidence type="ECO:0000256" key="9">
    <source>
        <dbReference type="ARBA" id="ARBA00023053"/>
    </source>
</evidence>
<feature type="transmembrane region" description="Helical" evidence="15">
    <location>
        <begin position="258"/>
        <end position="280"/>
    </location>
</feature>
<dbReference type="PRINTS" id="PR01087">
    <property type="entry name" value="NAHEXCHNGR3"/>
</dbReference>
<dbReference type="InterPro" id="IPR018410">
    <property type="entry name" value="Na/H_exchanger_3/5"/>
</dbReference>
<feature type="transmembrane region" description="Helical" evidence="15">
    <location>
        <begin position="103"/>
        <end position="119"/>
    </location>
</feature>
<dbReference type="AlphaFoldDB" id="A0A0L0C8B4"/>
<evidence type="ECO:0000256" key="14">
    <source>
        <dbReference type="SAM" id="MobiDB-lite"/>
    </source>
</evidence>
<dbReference type="GO" id="GO:0055038">
    <property type="term" value="C:recycling endosome membrane"/>
    <property type="evidence" value="ECO:0007669"/>
    <property type="project" value="UniProtKB-SubCell"/>
</dbReference>
<feature type="region of interest" description="Disordered" evidence="14">
    <location>
        <begin position="843"/>
        <end position="917"/>
    </location>
</feature>
<protein>
    <recommendedName>
        <fullName evidence="13">Sodium/hydrogen exchanger</fullName>
    </recommendedName>
</protein>
<evidence type="ECO:0000313" key="17">
    <source>
        <dbReference type="EMBL" id="KNC27649.1"/>
    </source>
</evidence>
<evidence type="ECO:0000256" key="7">
    <source>
        <dbReference type="ARBA" id="ARBA00022753"/>
    </source>
</evidence>
<dbReference type="GO" id="GO:0098719">
    <property type="term" value="P:sodium ion import across plasma membrane"/>
    <property type="evidence" value="ECO:0007669"/>
    <property type="project" value="TreeGrafter"/>
</dbReference>
<feature type="domain" description="Cation/H+ exchanger transmembrane" evidence="16">
    <location>
        <begin position="61"/>
        <end position="281"/>
    </location>
</feature>
<dbReference type="OMA" id="AGWNIDL"/>
<keyword evidence="4 13" id="KW-0050">Antiport</keyword>
<proteinExistence type="inferred from homology"/>
<dbReference type="PANTHER" id="PTHR10110">
    <property type="entry name" value="SODIUM/HYDROGEN EXCHANGER"/>
    <property type="match status" value="1"/>
</dbReference>
<feature type="transmembrane region" description="Helical" evidence="15">
    <location>
        <begin position="72"/>
        <end position="96"/>
    </location>
</feature>
<gene>
    <name evidence="17" type="ORF">FF38_07080</name>
</gene>
<dbReference type="EMBL" id="JRES01000869">
    <property type="protein sequence ID" value="KNC27649.1"/>
    <property type="molecule type" value="Genomic_DNA"/>
</dbReference>
<evidence type="ECO:0000256" key="6">
    <source>
        <dbReference type="ARBA" id="ARBA00022692"/>
    </source>
</evidence>
<keyword evidence="6 13" id="KW-0812">Transmembrane</keyword>
<evidence type="ECO:0000256" key="5">
    <source>
        <dbReference type="ARBA" id="ARBA00022475"/>
    </source>
</evidence>
<evidence type="ECO:0000256" key="15">
    <source>
        <dbReference type="SAM" id="Phobius"/>
    </source>
</evidence>
<evidence type="ECO:0000256" key="1">
    <source>
        <dbReference type="ARBA" id="ARBA00004195"/>
    </source>
</evidence>
<dbReference type="STRING" id="7375.A0A0L0C8B4"/>
<sequence>MKYLERYNANGRLSNKIEITLTFMPFKGRNNPINYNIFISIFNLKVVMYHMMEVYNHIGISEIIAQDVVNGVGSFFVVAIGGTVIGIIWGFLTGLVTRFTDHVRVIEPIFIFVMAYLAYLNAEIFHMSGILAITFCGITMKNYVESNISQKSHTTVKYALKMISSSSETVIFMFLGVATVNNNHVWNTWFVVLTILFCSFFRVIGVIVLSAIANRFRLHKLSRVDQFVMSYGGLRGAVAFALVLLIDERVVPTKNMFVTTTIAVIYFTVFVQGITIKPLVKILNVKRANKRKPTMNERIHERFMDHLMAGIEDIIGKTGNYNVRDKFKRFDNRFIRPLLIRDLKGAEPKIIETYSKLTMRDAIEVMRRNPSTIGQITGTESMSALFRNYTNNCIGGSPSLTNLDNTCSRNLDMHELDYNPSKKDLTDARIHHLLAEELKPYRRHRRLSYSRHAVDDRDLSTQVNYKMQMNFRRMFNDRKHHKRSKRGASKVHQDGVKQNHVSFHDFQQNGTTKQFSHVLSETVEENPNKLTEVTVVGANDDWDDGLTFTAKSSLAENAIPEEDRNLRDSGDERRVATPTATESQLPWKRQGDEISDAVQQNEFPAWASNKEYLAYNSPSATFLGGINKPKQPKSVIGLFRRESSGSRGGNSIGGNDGLDGACSARGSDPALAAALSSMVVPSTAYNPRLDKRSQSISSGSGISEGHSGPFPVTASHRRNVRRGSMLELSGDTIPEESYYHGHSKSLCEPAGEEWESVLADAEKADYASGNSDKLLKASSGREPLLPKLTPRAQIRRNMGGAMGGSNKKNQVTTALLSSTNSDYDDDEEEDFDLYDENIVVTTTTNEPSNRLTRPGLMEEQLHPNTTTNTTTTSIRLTRNNDEKNLIEVEEYNEEDDNNDDDENDEDDDIEKQEQQYLLMGSRKSRNFFKYEMFY</sequence>
<evidence type="ECO:0000256" key="12">
    <source>
        <dbReference type="ARBA" id="ARBA00023201"/>
    </source>
</evidence>
<feature type="transmembrane region" description="Helical" evidence="15">
    <location>
        <begin position="33"/>
        <end position="52"/>
    </location>
</feature>
<keyword evidence="3 13" id="KW-0813">Transport</keyword>